<protein>
    <submittedName>
        <fullName evidence="1">Uncharacterized protein</fullName>
    </submittedName>
</protein>
<dbReference type="EMBL" id="CP001792">
    <property type="protein sequence ID" value="ACX75099.1"/>
    <property type="molecule type" value="Genomic_DNA"/>
</dbReference>
<reference evidence="1" key="1">
    <citation type="submission" date="2009-10" db="EMBL/GenBank/DDBJ databases">
        <title>Complete sequence of Fibrobacter succinogenes subsp. succinogenes S85.</title>
        <authorList>
            <consortium name="US DOE Joint Genome Institute"/>
            <person name="Lucas S."/>
            <person name="Copeland A."/>
            <person name="Lapidus A."/>
            <person name="Glavina del Rio T."/>
            <person name="Tice H."/>
            <person name="Bruce D."/>
            <person name="Goodwin L."/>
            <person name="Pitluck S."/>
            <person name="Chertkov O."/>
            <person name="Detter J.C."/>
            <person name="Han C."/>
            <person name="Tapia R."/>
            <person name="Larimer F."/>
            <person name="Land M."/>
            <person name="Hauser L."/>
            <person name="Kyrpides N."/>
            <person name="Mikhailova N."/>
            <person name="Weimer P.J."/>
            <person name="Stevenson D.M."/>
            <person name="Boyum J."/>
            <person name="Brumm P.I."/>
            <person name="Mead D."/>
        </authorList>
    </citation>
    <scope>NUCLEOTIDE SEQUENCE [LARGE SCALE GENOMIC DNA]</scope>
    <source>
        <strain evidence="1">S85</strain>
    </source>
</reference>
<accession>A0ABN3YXT6</accession>
<keyword evidence="2" id="KW-1185">Reference proteome</keyword>
<name>A0ABN3YXT6_FIBSS</name>
<evidence type="ECO:0000313" key="2">
    <source>
        <dbReference type="Proteomes" id="UP000001497"/>
    </source>
</evidence>
<proteinExistence type="predicted"/>
<sequence>MKNSFKCYIDSAAAQKRLFDESIDNVKDSLGKVVAESTLKNSNELKFFKKPEPVYSSTGWLKGALSYPWAIVSVIIPSIIENL</sequence>
<dbReference type="RefSeq" id="WP_015732033.1">
    <property type="nucleotide sequence ID" value="NC_013410.1"/>
</dbReference>
<evidence type="ECO:0000313" key="1">
    <source>
        <dbReference type="EMBL" id="ACX75099.1"/>
    </source>
</evidence>
<gene>
    <name evidence="1" type="ordered locus">Fisuc_1502</name>
</gene>
<dbReference type="Proteomes" id="UP000001497">
    <property type="component" value="Chromosome"/>
</dbReference>
<organism evidence="1 2">
    <name type="scientific">Fibrobacter succinogenes (strain ATCC 19169 / S85)</name>
    <dbReference type="NCBI Taxonomy" id="59374"/>
    <lineage>
        <taxon>Bacteria</taxon>
        <taxon>Pseudomonadati</taxon>
        <taxon>Fibrobacterota</taxon>
        <taxon>Fibrobacteria</taxon>
        <taxon>Fibrobacterales</taxon>
        <taxon>Fibrobacteraceae</taxon>
        <taxon>Fibrobacter</taxon>
    </lineage>
</organism>